<dbReference type="GO" id="GO:0000149">
    <property type="term" value="F:SNARE binding"/>
    <property type="evidence" value="ECO:0007669"/>
    <property type="project" value="TreeGrafter"/>
</dbReference>
<dbReference type="Pfam" id="PF00626">
    <property type="entry name" value="Gelsolin"/>
    <property type="match status" value="1"/>
</dbReference>
<accession>A0A182EII9</accession>
<dbReference type="WBParaSite" id="nOo.2.0.1.t07919-RA">
    <property type="protein sequence ID" value="nOo.2.0.1.t07919-RA"/>
    <property type="gene ID" value="nOo.2.0.1.g07919"/>
</dbReference>
<feature type="domain" description="Sec23/Sec24 helical" evidence="2">
    <location>
        <begin position="29"/>
        <end position="129"/>
    </location>
</feature>
<dbReference type="PANTHER" id="PTHR13803:SF39">
    <property type="entry name" value="SECRETORY 24AB, ISOFORM A"/>
    <property type="match status" value="1"/>
</dbReference>
<dbReference type="SUPFAM" id="SSF81811">
    <property type="entry name" value="Helical domain of Sec23/24"/>
    <property type="match status" value="1"/>
</dbReference>
<dbReference type="GO" id="GO:0008270">
    <property type="term" value="F:zinc ion binding"/>
    <property type="evidence" value="ECO:0007669"/>
    <property type="project" value="TreeGrafter"/>
</dbReference>
<evidence type="ECO:0000259" key="2">
    <source>
        <dbReference type="Pfam" id="PF04815"/>
    </source>
</evidence>
<sequence>MTSGDRRIRIHTLCLPVTKDLSTVFSQFDVKCAISLLSKMAVERTLMGASLTDSREAMVNTVIDIFGTYNSAVSGMNHTSSMLSPITSIRLLPLYVLGMLKHRAFIAGQSVKLDNRVAALLLFRSAPLEVIDLELYPALYELNHFVENEADPPRLHLSFEYINRNGVYLLDTGSYVYIYISSNVESSIIKRLFGVNTFETIDDEAKMAVDIVSPFEVLDNPFSSRVHSFLRKLSVYRTMFVPVILIREDSPLRNLFFGRLIDDRTESSHSYIEFLNYIRQEMQK</sequence>
<dbReference type="InterPro" id="IPR050550">
    <property type="entry name" value="SEC23_SEC24_subfamily"/>
</dbReference>
<reference evidence="3 4" key="2">
    <citation type="submission" date="2018-08" db="EMBL/GenBank/DDBJ databases">
        <authorList>
            <person name="Laetsch R D."/>
            <person name="Stevens L."/>
            <person name="Kumar S."/>
            <person name="Blaxter L. M."/>
        </authorList>
    </citation>
    <scope>NUCLEOTIDE SEQUENCE [LARGE SCALE GENOMIC DNA]</scope>
</reference>
<dbReference type="InterPro" id="IPR036180">
    <property type="entry name" value="Gelsolin-like_dom_sf"/>
</dbReference>
<name>A0A182EII9_ONCOC</name>
<dbReference type="STRING" id="42157.A0A182EII9"/>
<organism evidence="5">
    <name type="scientific">Onchocerca ochengi</name>
    <name type="common">Filarial nematode worm</name>
    <dbReference type="NCBI Taxonomy" id="42157"/>
    <lineage>
        <taxon>Eukaryota</taxon>
        <taxon>Metazoa</taxon>
        <taxon>Ecdysozoa</taxon>
        <taxon>Nematoda</taxon>
        <taxon>Chromadorea</taxon>
        <taxon>Rhabditida</taxon>
        <taxon>Spirurina</taxon>
        <taxon>Spiruromorpha</taxon>
        <taxon>Filarioidea</taxon>
        <taxon>Onchocercidae</taxon>
        <taxon>Onchocerca</taxon>
    </lineage>
</organism>
<dbReference type="InterPro" id="IPR007123">
    <property type="entry name" value="Gelsolin-like_dom"/>
</dbReference>
<dbReference type="PANTHER" id="PTHR13803">
    <property type="entry name" value="SEC24-RELATED PROTEIN"/>
    <property type="match status" value="1"/>
</dbReference>
<dbReference type="InterPro" id="IPR006900">
    <property type="entry name" value="Sec23/24_helical_dom"/>
</dbReference>
<dbReference type="EMBL" id="UYRW01003042">
    <property type="protein sequence ID" value="VDK87693.1"/>
    <property type="molecule type" value="Genomic_DNA"/>
</dbReference>
<protein>
    <submittedName>
        <fullName evidence="5">Protein transport protein Sec24-like</fullName>
    </submittedName>
</protein>
<dbReference type="InterPro" id="IPR036175">
    <property type="entry name" value="Sec23/24_helical_dom_sf"/>
</dbReference>
<dbReference type="GO" id="GO:0090110">
    <property type="term" value="P:COPII-coated vesicle cargo loading"/>
    <property type="evidence" value="ECO:0007669"/>
    <property type="project" value="TreeGrafter"/>
</dbReference>
<dbReference type="Pfam" id="PF04815">
    <property type="entry name" value="Sec23_helical"/>
    <property type="match status" value="1"/>
</dbReference>
<dbReference type="Proteomes" id="UP000271087">
    <property type="component" value="Unassembled WGS sequence"/>
</dbReference>
<gene>
    <name evidence="3" type="ORF">NOO_LOCUS7919</name>
</gene>
<dbReference type="Gene3D" id="1.20.120.730">
    <property type="entry name" value="Sec23/Sec24 helical domain"/>
    <property type="match status" value="1"/>
</dbReference>
<dbReference type="GO" id="GO:0030127">
    <property type="term" value="C:COPII vesicle coat"/>
    <property type="evidence" value="ECO:0007669"/>
    <property type="project" value="InterPro"/>
</dbReference>
<dbReference type="SUPFAM" id="SSF81995">
    <property type="entry name" value="beta-sandwich domain of Sec23/24"/>
    <property type="match status" value="1"/>
</dbReference>
<dbReference type="AlphaFoldDB" id="A0A182EII9"/>
<evidence type="ECO:0000313" key="5">
    <source>
        <dbReference type="WBParaSite" id="nOo.2.0.1.t07919-RA"/>
    </source>
</evidence>
<keyword evidence="4" id="KW-1185">Reference proteome</keyword>
<dbReference type="GO" id="GO:0070971">
    <property type="term" value="C:endoplasmic reticulum exit site"/>
    <property type="evidence" value="ECO:0007669"/>
    <property type="project" value="TreeGrafter"/>
</dbReference>
<dbReference type="SUPFAM" id="SSF82754">
    <property type="entry name" value="C-terminal, gelsolin-like domain of Sec23/24"/>
    <property type="match status" value="1"/>
</dbReference>
<dbReference type="OrthoDB" id="49016at2759"/>
<reference evidence="5" key="1">
    <citation type="submission" date="2016-06" db="UniProtKB">
        <authorList>
            <consortium name="WormBaseParasite"/>
        </authorList>
    </citation>
    <scope>IDENTIFICATION</scope>
</reference>
<proteinExistence type="predicted"/>
<dbReference type="GO" id="GO:0006886">
    <property type="term" value="P:intracellular protein transport"/>
    <property type="evidence" value="ECO:0007669"/>
    <property type="project" value="InterPro"/>
</dbReference>
<evidence type="ECO:0000313" key="4">
    <source>
        <dbReference type="Proteomes" id="UP000271087"/>
    </source>
</evidence>
<feature type="domain" description="Gelsolin-like" evidence="1">
    <location>
        <begin position="152"/>
        <end position="229"/>
    </location>
</feature>
<evidence type="ECO:0000259" key="1">
    <source>
        <dbReference type="Pfam" id="PF00626"/>
    </source>
</evidence>
<evidence type="ECO:0000313" key="3">
    <source>
        <dbReference type="EMBL" id="VDK87693.1"/>
    </source>
</evidence>